<proteinExistence type="inferred from homology"/>
<accession>A0A6J6NCH7</accession>
<dbReference type="Gene3D" id="1.20.120.640">
    <property type="entry name" value="Anticodon-binding domain of a subclass of class I aminoacyl-tRNA synthetases"/>
    <property type="match status" value="1"/>
</dbReference>
<organism evidence="12">
    <name type="scientific">freshwater metagenome</name>
    <dbReference type="NCBI Taxonomy" id="449393"/>
    <lineage>
        <taxon>unclassified sequences</taxon>
        <taxon>metagenomes</taxon>
        <taxon>ecological metagenomes</taxon>
    </lineage>
</organism>
<feature type="domain" description="tRNA synthetases class I catalytic" evidence="10">
    <location>
        <begin position="39"/>
        <end position="334"/>
    </location>
</feature>
<evidence type="ECO:0000256" key="2">
    <source>
        <dbReference type="ARBA" id="ARBA00007723"/>
    </source>
</evidence>
<dbReference type="AlphaFoldDB" id="A0A6J6NCH7"/>
<evidence type="ECO:0000256" key="6">
    <source>
        <dbReference type="ARBA" id="ARBA00022741"/>
    </source>
</evidence>
<keyword evidence="6" id="KW-0547">Nucleotide-binding</keyword>
<dbReference type="EC" id="6.3.1.13" evidence="3"/>
<keyword evidence="7" id="KW-0067">ATP-binding</keyword>
<evidence type="ECO:0000313" key="12">
    <source>
        <dbReference type="EMBL" id="CAB4683902.1"/>
    </source>
</evidence>
<dbReference type="PRINTS" id="PR00983">
    <property type="entry name" value="TRNASYNTHCYS"/>
</dbReference>
<evidence type="ECO:0000256" key="1">
    <source>
        <dbReference type="ARBA" id="ARBA00003679"/>
    </source>
</evidence>
<dbReference type="GO" id="GO:0010125">
    <property type="term" value="P:mycothiol biosynthetic process"/>
    <property type="evidence" value="ECO:0007669"/>
    <property type="project" value="InterPro"/>
</dbReference>
<evidence type="ECO:0000259" key="10">
    <source>
        <dbReference type="Pfam" id="PF01406"/>
    </source>
</evidence>
<dbReference type="GO" id="GO:0005829">
    <property type="term" value="C:cytosol"/>
    <property type="evidence" value="ECO:0007669"/>
    <property type="project" value="TreeGrafter"/>
</dbReference>
<sequence>MISWPTPFIPKIDEGAYPNGINMWSSEFERLIPTGTVAHADLYVCGITPYDATHMGHAATYVAFDLLHRVWLDAGYPARYVQNVTDIDDPLLVRAAERGVSWESIAENETQLFREDMTALRVIPPMAYIGAVESIPLVVEAVERLLRSGHAYWVESDVYFNVASDPEFGGRSHLSVDQQLKIFGERGGDPDRIGKRAPLDCLLWRGQREGEPFWESALGAGRPGWHIECSAIALNYLGSSIDVQGGGSDLLFPHHDMGASEAFALTGNRFARNFVHAGMIGLDGEKMSKSKGNLVFVSKLRQAGVDPNAIRLALMESHYRSDRDWSEDLLNRATSRLHTWREALAHSRGTSATETIERIRKSLANDLDTPSALAAVDQWSALQNGEGEVGGPGAMSRALDALLGIAI</sequence>
<dbReference type="InterPro" id="IPR032678">
    <property type="entry name" value="tRNA-synt_1_cat_dom"/>
</dbReference>
<keyword evidence="5" id="KW-0436">Ligase</keyword>
<dbReference type="PANTHER" id="PTHR10890">
    <property type="entry name" value="CYSTEINYL-TRNA SYNTHETASE"/>
    <property type="match status" value="1"/>
</dbReference>
<evidence type="ECO:0000313" key="11">
    <source>
        <dbReference type="EMBL" id="CAB4668211.1"/>
    </source>
</evidence>
<evidence type="ECO:0000313" key="14">
    <source>
        <dbReference type="EMBL" id="CAB5076832.1"/>
    </source>
</evidence>
<dbReference type="Pfam" id="PF01406">
    <property type="entry name" value="tRNA-synt_1e"/>
    <property type="match status" value="1"/>
</dbReference>
<dbReference type="GO" id="GO:0035446">
    <property type="term" value="F:cysteine-glucosaminylinositol ligase activity"/>
    <property type="evidence" value="ECO:0007669"/>
    <property type="project" value="UniProtKB-EC"/>
</dbReference>
<dbReference type="NCBIfam" id="TIGR03447">
    <property type="entry name" value="mycothiol_MshC"/>
    <property type="match status" value="1"/>
</dbReference>
<dbReference type="HAMAP" id="MF_01697">
    <property type="entry name" value="MshC"/>
    <property type="match status" value="1"/>
</dbReference>
<dbReference type="CDD" id="cd00672">
    <property type="entry name" value="CysRS_core"/>
    <property type="match status" value="1"/>
</dbReference>
<comment type="function">
    <text evidence="1">Catalyzes the ATP-dependent condensation of GlcN-Ins and L-cysteine to form L-Cys-GlcN-Ins.</text>
</comment>
<dbReference type="EMBL" id="CAEZXB010000003">
    <property type="protein sequence ID" value="CAB4668211.1"/>
    <property type="molecule type" value="Genomic_DNA"/>
</dbReference>
<name>A0A6J6NCH7_9ZZZZ</name>
<dbReference type="Gene3D" id="3.40.50.620">
    <property type="entry name" value="HUPs"/>
    <property type="match status" value="1"/>
</dbReference>
<dbReference type="GO" id="GO:0005524">
    <property type="term" value="F:ATP binding"/>
    <property type="evidence" value="ECO:0007669"/>
    <property type="project" value="UniProtKB-KW"/>
</dbReference>
<dbReference type="SUPFAM" id="SSF52374">
    <property type="entry name" value="Nucleotidylyl transferase"/>
    <property type="match status" value="1"/>
</dbReference>
<comment type="catalytic activity">
    <reaction evidence="9">
        <text>1D-myo-inositol 2-amino-2-deoxy-alpha-D-glucopyranoside + L-cysteine + ATP = 1D-myo-inositol 2-(L-cysteinylamino)-2-deoxy-alpha-D-glucopyranoside + AMP + diphosphate + H(+)</text>
        <dbReference type="Rhea" id="RHEA:26176"/>
        <dbReference type="ChEBI" id="CHEBI:15378"/>
        <dbReference type="ChEBI" id="CHEBI:30616"/>
        <dbReference type="ChEBI" id="CHEBI:33019"/>
        <dbReference type="ChEBI" id="CHEBI:35235"/>
        <dbReference type="ChEBI" id="CHEBI:58886"/>
        <dbReference type="ChEBI" id="CHEBI:58887"/>
        <dbReference type="ChEBI" id="CHEBI:456215"/>
        <dbReference type="EC" id="6.3.1.13"/>
    </reaction>
</comment>
<comment type="similarity">
    <text evidence="2">Belongs to the class-I aminoacyl-tRNA synthetase family. MshC subfamily.</text>
</comment>
<dbReference type="EMBL" id="CAEZXN010000002">
    <property type="protein sequence ID" value="CAB4683902.1"/>
    <property type="molecule type" value="Genomic_DNA"/>
</dbReference>
<dbReference type="GO" id="GO:0006423">
    <property type="term" value="P:cysteinyl-tRNA aminoacylation"/>
    <property type="evidence" value="ECO:0007669"/>
    <property type="project" value="TreeGrafter"/>
</dbReference>
<evidence type="ECO:0000256" key="5">
    <source>
        <dbReference type="ARBA" id="ARBA00022598"/>
    </source>
</evidence>
<gene>
    <name evidence="11" type="ORF">UFOPK2342_00265</name>
    <name evidence="12" type="ORF">UFOPK2423_00133</name>
    <name evidence="13" type="ORF">UFOPK3266_00450</name>
    <name evidence="14" type="ORF">UFOPK4367_01096</name>
</gene>
<dbReference type="EMBL" id="CAFBRC010000077">
    <property type="protein sequence ID" value="CAB5076832.1"/>
    <property type="molecule type" value="Genomic_DNA"/>
</dbReference>
<dbReference type="EMBL" id="CAFBAA010000007">
    <property type="protein sequence ID" value="CAB4841686.1"/>
    <property type="molecule type" value="Genomic_DNA"/>
</dbReference>
<reference evidence="12" key="1">
    <citation type="submission" date="2020-05" db="EMBL/GenBank/DDBJ databases">
        <authorList>
            <person name="Chiriac C."/>
            <person name="Salcher M."/>
            <person name="Ghai R."/>
            <person name="Kavagutti S V."/>
        </authorList>
    </citation>
    <scope>NUCLEOTIDE SEQUENCE</scope>
</reference>
<evidence type="ECO:0000256" key="3">
    <source>
        <dbReference type="ARBA" id="ARBA00012088"/>
    </source>
</evidence>
<evidence type="ECO:0000256" key="9">
    <source>
        <dbReference type="ARBA" id="ARBA00048350"/>
    </source>
</evidence>
<dbReference type="PANTHER" id="PTHR10890:SF3">
    <property type="entry name" value="CYSTEINE--TRNA LIGASE, CYTOPLASMIC"/>
    <property type="match status" value="1"/>
</dbReference>
<evidence type="ECO:0000313" key="13">
    <source>
        <dbReference type="EMBL" id="CAB4841686.1"/>
    </source>
</evidence>
<evidence type="ECO:0000256" key="4">
    <source>
        <dbReference type="ARBA" id="ARBA00020068"/>
    </source>
</evidence>
<dbReference type="GO" id="GO:0004817">
    <property type="term" value="F:cysteine-tRNA ligase activity"/>
    <property type="evidence" value="ECO:0007669"/>
    <property type="project" value="TreeGrafter"/>
</dbReference>
<dbReference type="InterPro" id="IPR014729">
    <property type="entry name" value="Rossmann-like_a/b/a_fold"/>
</dbReference>
<dbReference type="InterPro" id="IPR017812">
    <property type="entry name" value="Mycothiol_ligase_MshC"/>
</dbReference>
<protein>
    <recommendedName>
        <fullName evidence="4">L-cysteine:1D-myo-inositol 2-amino-2-deoxy-alpha-D-glucopyranoside ligase</fullName>
        <ecNumber evidence="3">6.3.1.13</ecNumber>
    </recommendedName>
    <alternativeName>
        <fullName evidence="8">Mycothiol ligase</fullName>
    </alternativeName>
</protein>
<dbReference type="InterPro" id="IPR024909">
    <property type="entry name" value="Cys-tRNA/MSH_ligase"/>
</dbReference>
<evidence type="ECO:0000256" key="7">
    <source>
        <dbReference type="ARBA" id="ARBA00022840"/>
    </source>
</evidence>
<evidence type="ECO:0000256" key="8">
    <source>
        <dbReference type="ARBA" id="ARBA00033376"/>
    </source>
</evidence>